<reference evidence="2" key="1">
    <citation type="journal article" date="2014" name="FEMS Microbiol. Lett.">
        <title>Draft Genomic DNA Sequence of the Facultatively Methylotrophic Bacterium Acidomonas methanolica type strain MB58.</title>
        <authorList>
            <person name="Higashiura N."/>
            <person name="Hadano H."/>
            <person name="Hirakawa H."/>
            <person name="Matsutani M."/>
            <person name="Takabe S."/>
            <person name="Matsushita K."/>
            <person name="Azuma Y."/>
        </authorList>
    </citation>
    <scope>NUCLEOTIDE SEQUENCE [LARGE SCALE GENOMIC DNA]</scope>
    <source>
        <strain evidence="2">MB58</strain>
    </source>
</reference>
<gene>
    <name evidence="1" type="ORF">Amme_129_003</name>
</gene>
<dbReference type="RefSeq" id="WP_132127155.1">
    <property type="nucleotide sequence ID" value="NZ_BAND01000128.1"/>
</dbReference>
<proteinExistence type="predicted"/>
<name>A0A023D8F7_ACIMT</name>
<reference evidence="1 2" key="2">
    <citation type="journal article" date="2014" name="FEMS Microbiol. Lett.">
        <title>Draft genomic DNA sequence of the facultatively methylotrophic bacterium Acidomonas methanolica type strain MB58.</title>
        <authorList>
            <person name="Higashiura N."/>
            <person name="Hadano H."/>
            <person name="Hirakawa H."/>
            <person name="Matsutani M."/>
            <person name="Takabe S."/>
            <person name="Matsushita K."/>
            <person name="Azuma Y."/>
        </authorList>
    </citation>
    <scope>NUCLEOTIDE SEQUENCE [LARGE SCALE GENOMIC DNA]</scope>
    <source>
        <strain evidence="1 2">MB58</strain>
    </source>
</reference>
<keyword evidence="2" id="KW-1185">Reference proteome</keyword>
<evidence type="ECO:0000313" key="1">
    <source>
        <dbReference type="EMBL" id="GAJ30379.1"/>
    </source>
</evidence>
<comment type="caution">
    <text evidence="1">The sequence shown here is derived from an EMBL/GenBank/DDBJ whole genome shotgun (WGS) entry which is preliminary data.</text>
</comment>
<evidence type="ECO:0000313" key="2">
    <source>
        <dbReference type="Proteomes" id="UP000019760"/>
    </source>
</evidence>
<protein>
    <submittedName>
        <fullName evidence="1">Uncharacterized protein</fullName>
    </submittedName>
</protein>
<dbReference type="AlphaFoldDB" id="A0A023D8F7"/>
<accession>A0A023D8F7</accession>
<organism evidence="1 2">
    <name type="scientific">Acidomonas methanolica NBRC 104435</name>
    <dbReference type="NCBI Taxonomy" id="1231351"/>
    <lineage>
        <taxon>Bacteria</taxon>
        <taxon>Pseudomonadati</taxon>
        <taxon>Pseudomonadota</taxon>
        <taxon>Alphaproteobacteria</taxon>
        <taxon>Acetobacterales</taxon>
        <taxon>Acetobacteraceae</taxon>
        <taxon>Acidomonas</taxon>
    </lineage>
</organism>
<sequence length="193" mass="22902">MKNVDLYDFSFPKNIEFVNEENESPILENDIVDEMVRKAWRDGEESGIRKRNITNEKLEKIKDLYQNILLKLEFISDNENRRSTEIIDDFFRKVIDIFFLSICNLSLSCEDKQFDKIFSLKFLENDEPFQVQANSKTLKLLSQSIWKTKGYRLNPLEDERMDDGDFIVSQSELQIERGISTIIKELEIFLRVI</sequence>
<dbReference type="Proteomes" id="UP000019760">
    <property type="component" value="Unassembled WGS sequence"/>
</dbReference>
<dbReference type="EMBL" id="BAND01000128">
    <property type="protein sequence ID" value="GAJ30379.1"/>
    <property type="molecule type" value="Genomic_DNA"/>
</dbReference>